<gene>
    <name evidence="4" type="ORF">PsAD2_00424</name>
</gene>
<dbReference type="AlphaFoldDB" id="A0A166AI09"/>
<dbReference type="InterPro" id="IPR046367">
    <property type="entry name" value="GapR-like_DNA-bd"/>
</dbReference>
<dbReference type="InterPro" id="IPR018753">
    <property type="entry name" value="GapR-like"/>
</dbReference>
<sequence>MAPRKTTPEAESVSEETKQAQSTKAATTKPKAKTTPAKTAPKKATPAKTQTGSNSSGIAADHLQSFFDRIERLEGEKKGIADDIKDVFAEAKGNGFDVPTMRAILKIKKQKPSEREEKESMLDLYMHALGMLEGDLDEAQQLGIDAASAGKAVTDNLYITEDPRFKKWEQGWQMQTAFLAAQDNQ</sequence>
<dbReference type="EMBL" id="LMCB01000004">
    <property type="protein sequence ID" value="KZL21140.1"/>
    <property type="molecule type" value="Genomic_DNA"/>
</dbReference>
<dbReference type="Pfam" id="PF10073">
    <property type="entry name" value="GapR_DNA-bd"/>
    <property type="match status" value="1"/>
</dbReference>
<protein>
    <recommendedName>
        <fullName evidence="1">UPF0335 protein PsAD2_00424</fullName>
    </recommendedName>
</protein>
<evidence type="ECO:0000256" key="2">
    <source>
        <dbReference type="SAM" id="MobiDB-lite"/>
    </source>
</evidence>
<feature type="region of interest" description="Disordered" evidence="2">
    <location>
        <begin position="1"/>
        <end position="60"/>
    </location>
</feature>
<name>A0A166AI09_9HYPH</name>
<dbReference type="GO" id="GO:0003677">
    <property type="term" value="F:DNA binding"/>
    <property type="evidence" value="ECO:0007669"/>
    <property type="project" value="InterPro"/>
</dbReference>
<dbReference type="HAMAP" id="MF_00797">
    <property type="entry name" value="UPF0335"/>
    <property type="match status" value="1"/>
</dbReference>
<keyword evidence="5" id="KW-1185">Reference proteome</keyword>
<evidence type="ECO:0000313" key="5">
    <source>
        <dbReference type="Proteomes" id="UP000076577"/>
    </source>
</evidence>
<dbReference type="STRING" id="989403.SAMN05421798_10528"/>
<dbReference type="Proteomes" id="UP000076577">
    <property type="component" value="Unassembled WGS sequence"/>
</dbReference>
<dbReference type="NCBIfam" id="NF010247">
    <property type="entry name" value="PRK13694.1"/>
    <property type="match status" value="1"/>
</dbReference>
<dbReference type="RefSeq" id="WP_074882081.1">
    <property type="nucleotide sequence ID" value="NZ_FOFM01000005.1"/>
</dbReference>
<dbReference type="OrthoDB" id="9813793at2"/>
<comment type="caution">
    <text evidence="4">The sequence shown here is derived from an EMBL/GenBank/DDBJ whole genome shotgun (WGS) entry which is preliminary data.</text>
</comment>
<organism evidence="4 5">
    <name type="scientific">Pseudovibrio axinellae</name>
    <dbReference type="NCBI Taxonomy" id="989403"/>
    <lineage>
        <taxon>Bacteria</taxon>
        <taxon>Pseudomonadati</taxon>
        <taxon>Pseudomonadota</taxon>
        <taxon>Alphaproteobacteria</taxon>
        <taxon>Hyphomicrobiales</taxon>
        <taxon>Stappiaceae</taxon>
        <taxon>Pseudovibrio</taxon>
    </lineage>
</organism>
<comment type="similarity">
    <text evidence="1">Belongs to the UPF0335 family.</text>
</comment>
<evidence type="ECO:0000313" key="4">
    <source>
        <dbReference type="EMBL" id="KZL21140.1"/>
    </source>
</evidence>
<accession>A0A166AI09</accession>
<proteinExistence type="inferred from homology"/>
<feature type="compositionally biased region" description="Low complexity" evidence="2">
    <location>
        <begin position="19"/>
        <end position="51"/>
    </location>
</feature>
<dbReference type="PATRIC" id="fig|989403.3.peg.449"/>
<evidence type="ECO:0000259" key="3">
    <source>
        <dbReference type="Pfam" id="PF10073"/>
    </source>
</evidence>
<feature type="domain" description="GapR-like DNA-binding" evidence="3">
    <location>
        <begin position="59"/>
        <end position="130"/>
    </location>
</feature>
<evidence type="ECO:0000256" key="1">
    <source>
        <dbReference type="HAMAP-Rule" id="MF_00797"/>
    </source>
</evidence>
<reference evidence="4 5" key="1">
    <citation type="journal article" date="2016" name="Front. Microbiol.">
        <title>Comparative Genomic Analysis Reveals a Diverse Repertoire of Genes Involved in Prokaryote-Eukaryote Interactions within the Pseudovibrio Genus.</title>
        <authorList>
            <person name="Romano S."/>
            <person name="Fernandez-Guerra A."/>
            <person name="Reen F.J."/>
            <person name="Glockner F.O."/>
            <person name="Crowley S.P."/>
            <person name="O'Sullivan O."/>
            <person name="Cotter P.D."/>
            <person name="Adams C."/>
            <person name="Dobson A.D."/>
            <person name="O'Gara F."/>
        </authorList>
    </citation>
    <scope>NUCLEOTIDE SEQUENCE [LARGE SCALE GENOMIC DNA]</scope>
    <source>
        <strain evidence="4 5">Ad2</strain>
    </source>
</reference>